<sequence length="108" mass="12363">MELVNVPIFEDAIKRCAFLWVRDKRVALESLSLWVASTGVTKPACLTKYYSKVIKARCGLRQSPYNKSIIWNFFQGNVLEKCDVEAMLKVLWTFNIHQFLAIHGAPEG</sequence>
<keyword evidence="2" id="KW-1185">Reference proteome</keyword>
<dbReference type="Proteomes" id="UP001314170">
    <property type="component" value="Unassembled WGS sequence"/>
</dbReference>
<reference evidence="1 2" key="1">
    <citation type="submission" date="2024-01" db="EMBL/GenBank/DDBJ databases">
        <authorList>
            <person name="Waweru B."/>
        </authorList>
    </citation>
    <scope>NUCLEOTIDE SEQUENCE [LARGE SCALE GENOMIC DNA]</scope>
</reference>
<dbReference type="AlphaFoldDB" id="A0AAV1STT6"/>
<name>A0AAV1STT6_9ROSI</name>
<gene>
    <name evidence="1" type="ORF">DCAF_LOCUS26478</name>
</gene>
<protein>
    <recommendedName>
        <fullName evidence="3">Reverse transcriptase</fullName>
    </recommendedName>
</protein>
<evidence type="ECO:0000313" key="1">
    <source>
        <dbReference type="EMBL" id="CAK7356208.1"/>
    </source>
</evidence>
<comment type="caution">
    <text evidence="1">The sequence shown here is derived from an EMBL/GenBank/DDBJ whole genome shotgun (WGS) entry which is preliminary data.</text>
</comment>
<evidence type="ECO:0000313" key="2">
    <source>
        <dbReference type="Proteomes" id="UP001314170"/>
    </source>
</evidence>
<evidence type="ECO:0008006" key="3">
    <source>
        <dbReference type="Google" id="ProtNLM"/>
    </source>
</evidence>
<dbReference type="EMBL" id="CAWUPB010001197">
    <property type="protein sequence ID" value="CAK7356208.1"/>
    <property type="molecule type" value="Genomic_DNA"/>
</dbReference>
<organism evidence="1 2">
    <name type="scientific">Dovyalis caffra</name>
    <dbReference type="NCBI Taxonomy" id="77055"/>
    <lineage>
        <taxon>Eukaryota</taxon>
        <taxon>Viridiplantae</taxon>
        <taxon>Streptophyta</taxon>
        <taxon>Embryophyta</taxon>
        <taxon>Tracheophyta</taxon>
        <taxon>Spermatophyta</taxon>
        <taxon>Magnoliopsida</taxon>
        <taxon>eudicotyledons</taxon>
        <taxon>Gunneridae</taxon>
        <taxon>Pentapetalae</taxon>
        <taxon>rosids</taxon>
        <taxon>fabids</taxon>
        <taxon>Malpighiales</taxon>
        <taxon>Salicaceae</taxon>
        <taxon>Flacourtieae</taxon>
        <taxon>Dovyalis</taxon>
    </lineage>
</organism>
<proteinExistence type="predicted"/>
<accession>A0AAV1STT6</accession>